<accession>A0AAW0LM35</accession>
<organism evidence="2 3">
    <name type="scientific">Quercus suber</name>
    <name type="common">Cork oak</name>
    <dbReference type="NCBI Taxonomy" id="58331"/>
    <lineage>
        <taxon>Eukaryota</taxon>
        <taxon>Viridiplantae</taxon>
        <taxon>Streptophyta</taxon>
        <taxon>Embryophyta</taxon>
        <taxon>Tracheophyta</taxon>
        <taxon>Spermatophyta</taxon>
        <taxon>Magnoliopsida</taxon>
        <taxon>eudicotyledons</taxon>
        <taxon>Gunneridae</taxon>
        <taxon>Pentapetalae</taxon>
        <taxon>rosids</taxon>
        <taxon>fabids</taxon>
        <taxon>Fagales</taxon>
        <taxon>Fagaceae</taxon>
        <taxon>Quercus</taxon>
    </lineage>
</organism>
<dbReference type="PROSITE" id="PS51367">
    <property type="entry name" value="THAUMATIN_2"/>
    <property type="match status" value="2"/>
</dbReference>
<proteinExistence type="inferred from homology"/>
<dbReference type="InterPro" id="IPR001938">
    <property type="entry name" value="Thaumatin"/>
</dbReference>
<comment type="caution">
    <text evidence="2">The sequence shown here is derived from an EMBL/GenBank/DDBJ whole genome shotgun (WGS) entry which is preliminary data.</text>
</comment>
<gene>
    <name evidence="2" type="primary">P21_0</name>
    <name evidence="2" type="ORF">CFP56_040601</name>
</gene>
<protein>
    <submittedName>
        <fullName evidence="2">Protein p21</fullName>
    </submittedName>
</protein>
<name>A0AAW0LM35_QUESU</name>
<keyword evidence="3" id="KW-1185">Reference proteome</keyword>
<dbReference type="InterPro" id="IPR037176">
    <property type="entry name" value="Osmotin/thaumatin-like_sf"/>
</dbReference>
<reference evidence="2 3" key="1">
    <citation type="journal article" date="2018" name="Sci. Data">
        <title>The draft genome sequence of cork oak.</title>
        <authorList>
            <person name="Ramos A.M."/>
            <person name="Usie A."/>
            <person name="Barbosa P."/>
            <person name="Barros P.M."/>
            <person name="Capote T."/>
            <person name="Chaves I."/>
            <person name="Simoes F."/>
            <person name="Abreu I."/>
            <person name="Carrasquinho I."/>
            <person name="Faro C."/>
            <person name="Guimaraes J.B."/>
            <person name="Mendonca D."/>
            <person name="Nobrega F."/>
            <person name="Rodrigues L."/>
            <person name="Saibo N.J.M."/>
            <person name="Varela M.C."/>
            <person name="Egas C."/>
            <person name="Matos J."/>
            <person name="Miguel C.M."/>
            <person name="Oliveira M.M."/>
            <person name="Ricardo C.P."/>
            <person name="Goncalves S."/>
        </authorList>
    </citation>
    <scope>NUCLEOTIDE SEQUENCE [LARGE SCALE GENOMIC DNA]</scope>
    <source>
        <strain evidence="3">cv. HL8</strain>
    </source>
</reference>
<dbReference type="SMART" id="SM00205">
    <property type="entry name" value="THN"/>
    <property type="match status" value="2"/>
</dbReference>
<sequence length="285" mass="31032">MVAFRPELSVVSMDSGDCGGHFQCQGSGYGAAPHTIAEFTLGQFENLDFYDISLVYGFNVPMVFNPTSLKCTGIDCTGDLNGNCPTELKAPCGCNKPCTVFKTKEYCNAGSADCKATNYSMFLKGGCPGAYSFPLDDKLSTYTCPSGNNYNARIGCSFNVSVHGSCQTSDCGGFLQCQTYGAPPITLAKYSLRQSHQNMYFYDISLVDGFNVPIDFSPTSNGCTRGIRCTTDINRQCPTKLKTPREYCKYPCTVFKTNEYCCNCGSCGSTNFSKIFKNLCPDAYN</sequence>
<dbReference type="Gene3D" id="2.60.110.10">
    <property type="entry name" value="Thaumatin"/>
    <property type="match status" value="2"/>
</dbReference>
<comment type="similarity">
    <text evidence="1">Belongs to the thaumatin family.</text>
</comment>
<dbReference type="Proteomes" id="UP000237347">
    <property type="component" value="Unassembled WGS sequence"/>
</dbReference>
<evidence type="ECO:0000313" key="3">
    <source>
        <dbReference type="Proteomes" id="UP000237347"/>
    </source>
</evidence>
<evidence type="ECO:0000313" key="2">
    <source>
        <dbReference type="EMBL" id="KAK7851966.1"/>
    </source>
</evidence>
<dbReference type="Pfam" id="PF00314">
    <property type="entry name" value="Thaumatin"/>
    <property type="match status" value="2"/>
</dbReference>
<evidence type="ECO:0000256" key="1">
    <source>
        <dbReference type="ARBA" id="ARBA00010607"/>
    </source>
</evidence>
<dbReference type="PANTHER" id="PTHR31048">
    <property type="entry name" value="OS03G0233200 PROTEIN"/>
    <property type="match status" value="1"/>
</dbReference>
<dbReference type="SUPFAM" id="SSF49870">
    <property type="entry name" value="Osmotin, thaumatin-like protein"/>
    <property type="match status" value="2"/>
</dbReference>
<dbReference type="EMBL" id="PKMF04000081">
    <property type="protein sequence ID" value="KAK7851966.1"/>
    <property type="molecule type" value="Genomic_DNA"/>
</dbReference>
<dbReference type="PRINTS" id="PR00347">
    <property type="entry name" value="THAUMATIN"/>
</dbReference>
<dbReference type="AlphaFoldDB" id="A0AAW0LM35"/>